<dbReference type="GO" id="GO:0005886">
    <property type="term" value="C:plasma membrane"/>
    <property type="evidence" value="ECO:0007669"/>
    <property type="project" value="UniProtKB-SubCell"/>
</dbReference>
<dbReference type="PROSITE" id="PS50850">
    <property type="entry name" value="MFS"/>
    <property type="match status" value="1"/>
</dbReference>
<organism evidence="7 8">
    <name type="scientific">Agromyces seonyuensis</name>
    <dbReference type="NCBI Taxonomy" id="2662446"/>
    <lineage>
        <taxon>Bacteria</taxon>
        <taxon>Bacillati</taxon>
        <taxon>Actinomycetota</taxon>
        <taxon>Actinomycetes</taxon>
        <taxon>Micrococcales</taxon>
        <taxon>Microbacteriaceae</taxon>
        <taxon>Agromyces</taxon>
    </lineage>
</organism>
<keyword evidence="4 5" id="KW-0472">Membrane</keyword>
<feature type="transmembrane region" description="Helical" evidence="5">
    <location>
        <begin position="121"/>
        <end position="140"/>
    </location>
</feature>
<feature type="transmembrane region" description="Helical" evidence="5">
    <location>
        <begin position="207"/>
        <end position="226"/>
    </location>
</feature>
<feature type="transmembrane region" description="Helical" evidence="5">
    <location>
        <begin position="269"/>
        <end position="288"/>
    </location>
</feature>
<keyword evidence="8" id="KW-1185">Reference proteome</keyword>
<feature type="transmembrane region" description="Helical" evidence="5">
    <location>
        <begin position="180"/>
        <end position="201"/>
    </location>
</feature>
<feature type="transmembrane region" description="Helical" evidence="5">
    <location>
        <begin position="356"/>
        <end position="377"/>
    </location>
</feature>
<feature type="transmembrane region" description="Helical" evidence="5">
    <location>
        <begin position="332"/>
        <end position="350"/>
    </location>
</feature>
<dbReference type="PROSITE" id="PS00872">
    <property type="entry name" value="NA_GALACTOSIDE_SYMP"/>
    <property type="match status" value="1"/>
</dbReference>
<dbReference type="Proteomes" id="UP000438182">
    <property type="component" value="Unassembled WGS sequence"/>
</dbReference>
<reference evidence="7 8" key="1">
    <citation type="submission" date="2019-12" db="EMBL/GenBank/DDBJ databases">
        <authorList>
            <person name="Kim Y.S."/>
        </authorList>
    </citation>
    <scope>NUCLEOTIDE SEQUENCE [LARGE SCALE GENOMIC DNA]</scope>
    <source>
        <strain evidence="7 8">MMS17-SY077</strain>
    </source>
</reference>
<gene>
    <name evidence="7" type="ORF">GB864_12885</name>
</gene>
<comment type="subcellular location">
    <subcellularLocation>
        <location evidence="1">Cell membrane</location>
        <topology evidence="1">Multi-pass membrane protein</topology>
    </subcellularLocation>
</comment>
<keyword evidence="3 5" id="KW-1133">Transmembrane helix</keyword>
<accession>A0A6I4P4Y9</accession>
<dbReference type="Pfam" id="PF07690">
    <property type="entry name" value="MFS_1"/>
    <property type="match status" value="1"/>
</dbReference>
<evidence type="ECO:0000256" key="3">
    <source>
        <dbReference type="ARBA" id="ARBA00022989"/>
    </source>
</evidence>
<keyword evidence="2 5" id="KW-0812">Transmembrane</keyword>
<dbReference type="PANTHER" id="PTHR23528">
    <property type="match status" value="1"/>
</dbReference>
<dbReference type="InterPro" id="IPR018043">
    <property type="entry name" value="Na/Gal_symport_CS"/>
</dbReference>
<dbReference type="GO" id="GO:0022857">
    <property type="term" value="F:transmembrane transporter activity"/>
    <property type="evidence" value="ECO:0007669"/>
    <property type="project" value="InterPro"/>
</dbReference>
<name>A0A6I4P4Y9_9MICO</name>
<feature type="transmembrane region" description="Helical" evidence="5">
    <location>
        <begin position="398"/>
        <end position="421"/>
    </location>
</feature>
<protein>
    <submittedName>
        <fullName evidence="7">MFS transporter</fullName>
    </submittedName>
</protein>
<dbReference type="InterPro" id="IPR020846">
    <property type="entry name" value="MFS_dom"/>
</dbReference>
<evidence type="ECO:0000256" key="4">
    <source>
        <dbReference type="ARBA" id="ARBA00023136"/>
    </source>
</evidence>
<dbReference type="Gene3D" id="1.20.1250.20">
    <property type="entry name" value="MFS general substrate transporter like domains"/>
    <property type="match status" value="2"/>
</dbReference>
<dbReference type="SUPFAM" id="SSF103473">
    <property type="entry name" value="MFS general substrate transporter"/>
    <property type="match status" value="1"/>
</dbReference>
<comment type="caution">
    <text evidence="7">The sequence shown here is derived from an EMBL/GenBank/DDBJ whole genome shotgun (WGS) entry which is preliminary data.</text>
</comment>
<evidence type="ECO:0000313" key="7">
    <source>
        <dbReference type="EMBL" id="MWB99439.1"/>
    </source>
</evidence>
<evidence type="ECO:0000259" key="6">
    <source>
        <dbReference type="PROSITE" id="PS50850"/>
    </source>
</evidence>
<feature type="transmembrane region" description="Helical" evidence="5">
    <location>
        <begin position="146"/>
        <end position="168"/>
    </location>
</feature>
<evidence type="ECO:0000256" key="1">
    <source>
        <dbReference type="ARBA" id="ARBA00004651"/>
    </source>
</evidence>
<evidence type="ECO:0000313" key="8">
    <source>
        <dbReference type="Proteomes" id="UP000438182"/>
    </source>
</evidence>
<evidence type="ECO:0000256" key="5">
    <source>
        <dbReference type="SAM" id="Phobius"/>
    </source>
</evidence>
<proteinExistence type="predicted"/>
<evidence type="ECO:0000256" key="2">
    <source>
        <dbReference type="ARBA" id="ARBA00022692"/>
    </source>
</evidence>
<dbReference type="EMBL" id="WSTA01000060">
    <property type="protein sequence ID" value="MWB99439.1"/>
    <property type="molecule type" value="Genomic_DNA"/>
</dbReference>
<dbReference type="PANTHER" id="PTHR23528:SF1">
    <property type="entry name" value="MAJOR FACILITATOR SUPERFAMILY (MFS) PROFILE DOMAIN-CONTAINING PROTEIN"/>
    <property type="match status" value="1"/>
</dbReference>
<feature type="transmembrane region" description="Helical" evidence="5">
    <location>
        <begin position="427"/>
        <end position="445"/>
    </location>
</feature>
<dbReference type="GO" id="GO:0006814">
    <property type="term" value="P:sodium ion transport"/>
    <property type="evidence" value="ECO:0007669"/>
    <property type="project" value="InterPro"/>
</dbReference>
<dbReference type="InterPro" id="IPR011701">
    <property type="entry name" value="MFS"/>
</dbReference>
<dbReference type="InterPro" id="IPR036259">
    <property type="entry name" value="MFS_trans_sf"/>
</dbReference>
<feature type="domain" description="Major facilitator superfamily (MFS) profile" evidence="6">
    <location>
        <begin position="48"/>
        <end position="451"/>
    </location>
</feature>
<sequence>MNENDDNISALGGAAAPLAGPVAAEEAVALAAAAHVGEQPDLPQVRPAFIWLLFGGVFGVYLAFVTPLALSLSIRVAALAPGHAEYLGYVLGVGSLAALLVGPLGGQLSDRTRSRLGRRRPWLIGGMIGGTVALVVLAAAPNLLTLAIGWVLAQITFSQVINNFVTIQADRLPESQRGKVAGITGLATMVAPVFGSAIAGSLASSPYALFLVPGAVALVLVGLFVARYREADSRGLVFETPLTAKSVLSKYLFNPMENRDFGWNWLGRFLFFFGLTLATTFTAFFYSARLGLSVEEVGGLIAIAGLIGVAGTILGAIGGGFLSDRFKRRKPFILVAAVGFLLGTVLQAIAPDLTLLIFGSVLGNFAIGVFSAVDQALMIDVLPERDTDAGRYISITQFAVTIPQAAAPVAASLILAIGVGAGEQNYPLLYVVAGILTLLGGLVILRIKSVR</sequence>
<feature type="transmembrane region" description="Helical" evidence="5">
    <location>
        <begin position="300"/>
        <end position="320"/>
    </location>
</feature>
<dbReference type="AlphaFoldDB" id="A0A6I4P4Y9"/>
<feature type="transmembrane region" description="Helical" evidence="5">
    <location>
        <begin position="49"/>
        <end position="74"/>
    </location>
</feature>
<dbReference type="RefSeq" id="WP_160425678.1">
    <property type="nucleotide sequence ID" value="NZ_WSTA01000060.1"/>
</dbReference>
<feature type="transmembrane region" description="Helical" evidence="5">
    <location>
        <begin position="86"/>
        <end position="109"/>
    </location>
</feature>